<evidence type="ECO:0000313" key="2">
    <source>
        <dbReference type="EMBL" id="MCY1080616.1"/>
    </source>
</evidence>
<dbReference type="EMBL" id="JAPNKA010000001">
    <property type="protein sequence ID" value="MCY1080616.1"/>
    <property type="molecule type" value="Genomic_DNA"/>
</dbReference>
<sequence length="129" mass="13838">MAAILTVVLTSGCAGADAALADVECNQTDSTATCCLKMNPGQYERCGVTPPPQSAERFNAAVPKLPTRQEKEKWRKDICTPAYDRCIDAGGGSIEGRVWGETQCKACFEACMRYGSWPKEANDKPCPGA</sequence>
<feature type="signal peptide" evidence="1">
    <location>
        <begin position="1"/>
        <end position="16"/>
    </location>
</feature>
<dbReference type="Proteomes" id="UP001207654">
    <property type="component" value="Unassembled WGS sequence"/>
</dbReference>
<evidence type="ECO:0000256" key="1">
    <source>
        <dbReference type="SAM" id="SignalP"/>
    </source>
</evidence>
<proteinExistence type="predicted"/>
<evidence type="ECO:0000313" key="3">
    <source>
        <dbReference type="Proteomes" id="UP001207654"/>
    </source>
</evidence>
<organism evidence="2 3">
    <name type="scientific">Archangium lansingense</name>
    <dbReference type="NCBI Taxonomy" id="2995310"/>
    <lineage>
        <taxon>Bacteria</taxon>
        <taxon>Pseudomonadati</taxon>
        <taxon>Myxococcota</taxon>
        <taxon>Myxococcia</taxon>
        <taxon>Myxococcales</taxon>
        <taxon>Cystobacterineae</taxon>
        <taxon>Archangiaceae</taxon>
        <taxon>Archangium</taxon>
    </lineage>
</organism>
<dbReference type="RefSeq" id="WP_267539265.1">
    <property type="nucleotide sequence ID" value="NZ_JAPNKA010000001.1"/>
</dbReference>
<protein>
    <recommendedName>
        <fullName evidence="4">Lipoprotein</fullName>
    </recommendedName>
</protein>
<evidence type="ECO:0008006" key="4">
    <source>
        <dbReference type="Google" id="ProtNLM"/>
    </source>
</evidence>
<keyword evidence="1" id="KW-0732">Signal</keyword>
<comment type="caution">
    <text evidence="2">The sequence shown here is derived from an EMBL/GenBank/DDBJ whole genome shotgun (WGS) entry which is preliminary data.</text>
</comment>
<reference evidence="2 3" key="1">
    <citation type="submission" date="2022-11" db="EMBL/GenBank/DDBJ databases">
        <title>Minimal conservation of predation-associated metabolite biosynthetic gene clusters underscores biosynthetic potential of Myxococcota including descriptions for ten novel species: Archangium lansinium sp. nov., Myxococcus landrumus sp. nov., Nannocystis bai.</title>
        <authorList>
            <person name="Ahearne A."/>
            <person name="Stevens C."/>
            <person name="Phillips K."/>
        </authorList>
    </citation>
    <scope>NUCLEOTIDE SEQUENCE [LARGE SCALE GENOMIC DNA]</scope>
    <source>
        <strain evidence="2 3">MIWBW</strain>
    </source>
</reference>
<name>A0ABT4AH29_9BACT</name>
<feature type="chain" id="PRO_5046271340" description="Lipoprotein" evidence="1">
    <location>
        <begin position="17"/>
        <end position="129"/>
    </location>
</feature>
<keyword evidence="3" id="KW-1185">Reference proteome</keyword>
<gene>
    <name evidence="2" type="ORF">OV287_39850</name>
</gene>
<accession>A0ABT4AH29</accession>